<gene>
    <name evidence="2" type="ORF">CSUI_008274</name>
</gene>
<dbReference type="EMBL" id="MIGC01004588">
    <property type="protein sequence ID" value="PHJ17900.1"/>
    <property type="molecule type" value="Genomic_DNA"/>
</dbReference>
<reference evidence="2 3" key="1">
    <citation type="journal article" date="2017" name="Int. J. Parasitol.">
        <title>The genome of the protozoan parasite Cystoisospora suis and a reverse vaccinology approach to identify vaccine candidates.</title>
        <authorList>
            <person name="Palmieri N."/>
            <person name="Shrestha A."/>
            <person name="Ruttkowski B."/>
            <person name="Beck T."/>
            <person name="Vogl C."/>
            <person name="Tomley F."/>
            <person name="Blake D.P."/>
            <person name="Joachim A."/>
        </authorList>
    </citation>
    <scope>NUCLEOTIDE SEQUENCE [LARGE SCALE GENOMIC DNA]</scope>
    <source>
        <strain evidence="2 3">Wien I</strain>
    </source>
</reference>
<proteinExistence type="predicted"/>
<dbReference type="InterPro" id="IPR036755">
    <property type="entry name" value="SRS_dom_sf"/>
</dbReference>
<dbReference type="GeneID" id="94431619"/>
<accession>A0A2C6KA98</accession>
<dbReference type="RefSeq" id="XP_067919614.1">
    <property type="nucleotide sequence ID" value="XM_068068408.1"/>
</dbReference>
<protein>
    <recommendedName>
        <fullName evidence="4">SRS domain-containing protein</fullName>
    </recommendedName>
</protein>
<feature type="region of interest" description="Disordered" evidence="1">
    <location>
        <begin position="109"/>
        <end position="153"/>
    </location>
</feature>
<evidence type="ECO:0008006" key="4">
    <source>
        <dbReference type="Google" id="ProtNLM"/>
    </source>
</evidence>
<comment type="caution">
    <text evidence="2">The sequence shown here is derived from an EMBL/GenBank/DDBJ whole genome shotgun (WGS) entry which is preliminary data.</text>
</comment>
<sequence length="176" mass="17868">MLASSPSNTCSNNQTSLSGLLTGSTLEIVSKAPQGNSQELNPGGREGMHKAAVGEVPGEPVPEQTVFKLTLGEAQSKDTHFCYTCIPAAPKNRTTPGPTCTIFVTVPRKTEAEPGPGGNTGGEAGGQPGGQTGGETGGQTGGQTDQQNDSGSYSHSVFSWLILSAAGCVLGPLRHS</sequence>
<dbReference type="AlphaFoldDB" id="A0A2C6KA98"/>
<keyword evidence="3" id="KW-1185">Reference proteome</keyword>
<organism evidence="2 3">
    <name type="scientific">Cystoisospora suis</name>
    <dbReference type="NCBI Taxonomy" id="483139"/>
    <lineage>
        <taxon>Eukaryota</taxon>
        <taxon>Sar</taxon>
        <taxon>Alveolata</taxon>
        <taxon>Apicomplexa</taxon>
        <taxon>Conoidasida</taxon>
        <taxon>Coccidia</taxon>
        <taxon>Eucoccidiorida</taxon>
        <taxon>Eimeriorina</taxon>
        <taxon>Sarcocystidae</taxon>
        <taxon>Cystoisospora</taxon>
    </lineage>
</organism>
<dbReference type="Proteomes" id="UP000221165">
    <property type="component" value="Unassembled WGS sequence"/>
</dbReference>
<feature type="compositionally biased region" description="Gly residues" evidence="1">
    <location>
        <begin position="115"/>
        <end position="141"/>
    </location>
</feature>
<evidence type="ECO:0000313" key="3">
    <source>
        <dbReference type="Proteomes" id="UP000221165"/>
    </source>
</evidence>
<evidence type="ECO:0000313" key="2">
    <source>
        <dbReference type="EMBL" id="PHJ17900.1"/>
    </source>
</evidence>
<dbReference type="VEuPathDB" id="ToxoDB:CSUI_008274"/>
<dbReference type="Gene3D" id="2.60.40.1320">
    <property type="entry name" value="SRS domain"/>
    <property type="match status" value="1"/>
</dbReference>
<evidence type="ECO:0000256" key="1">
    <source>
        <dbReference type="SAM" id="MobiDB-lite"/>
    </source>
</evidence>
<feature type="compositionally biased region" description="Low complexity" evidence="1">
    <location>
        <begin position="142"/>
        <end position="152"/>
    </location>
</feature>
<name>A0A2C6KA98_9APIC</name>